<dbReference type="PROSITE" id="PS51186">
    <property type="entry name" value="GNAT"/>
    <property type="match status" value="1"/>
</dbReference>
<evidence type="ECO:0000313" key="2">
    <source>
        <dbReference type="EMBL" id="EAQ14654.1"/>
    </source>
</evidence>
<dbReference type="eggNOG" id="COG1670">
    <property type="taxonomic scope" value="Bacteria"/>
</dbReference>
<dbReference type="Gene3D" id="3.40.630.30">
    <property type="match status" value="1"/>
</dbReference>
<accession>A3V9R3</accession>
<dbReference type="OrthoDB" id="6293260at2"/>
<dbReference type="STRING" id="314271.RB2654_18763"/>
<dbReference type="HOGENOM" id="CLU_013985_3_1_5"/>
<proteinExistence type="predicted"/>
<dbReference type="EMBL" id="AAMT01000001">
    <property type="protein sequence ID" value="EAQ14654.1"/>
    <property type="molecule type" value="Genomic_DNA"/>
</dbReference>
<keyword evidence="3" id="KW-1185">Reference proteome</keyword>
<dbReference type="SUPFAM" id="SSF55729">
    <property type="entry name" value="Acyl-CoA N-acyltransferases (Nat)"/>
    <property type="match status" value="1"/>
</dbReference>
<dbReference type="PANTHER" id="PTHR43792">
    <property type="entry name" value="GNAT FAMILY, PUTATIVE (AFU_ORTHOLOGUE AFUA_3G00765)-RELATED-RELATED"/>
    <property type="match status" value="1"/>
</dbReference>
<name>A3V9R3_9RHOB</name>
<organism evidence="2 3">
    <name type="scientific">Maritimibacter alkaliphilus HTCC2654</name>
    <dbReference type="NCBI Taxonomy" id="314271"/>
    <lineage>
        <taxon>Bacteria</taxon>
        <taxon>Pseudomonadati</taxon>
        <taxon>Pseudomonadota</taxon>
        <taxon>Alphaproteobacteria</taxon>
        <taxon>Rhodobacterales</taxon>
        <taxon>Roseobacteraceae</taxon>
        <taxon>Maritimibacter</taxon>
    </lineage>
</organism>
<dbReference type="AlphaFoldDB" id="A3V9R3"/>
<protein>
    <submittedName>
        <fullName evidence="2">Acetyltransferase (GNAT) family protein</fullName>
    </submittedName>
</protein>
<dbReference type="Pfam" id="PF13302">
    <property type="entry name" value="Acetyltransf_3"/>
    <property type="match status" value="1"/>
</dbReference>
<keyword evidence="2" id="KW-0808">Transferase</keyword>
<sequence>MTDGMCQPWELPASGPAAIFADRLQAMLPVLDTPRLTLRAPMLDDFATYAAIMGSKRAVHMHGPMSREDAYLDFTCTVAGWLLRGHGLWTVIRKDTGAVAGFVLVNMEPGDQEPELGFFLTSEAEGNGFATEAAQAARDHALGALGLERLVSYVAHGNDRSARLAEKLGAFRDAVAEAAVNDDCRVYRHAPMGGDGGMEAYA</sequence>
<dbReference type="RefSeq" id="WP_008334426.1">
    <property type="nucleotide sequence ID" value="NZ_CH902578.1"/>
</dbReference>
<reference evidence="2 3" key="1">
    <citation type="journal article" date="2010" name="J. Bacteriol.">
        <title>Genome sequences of Pelagibaca bermudensis HTCC2601T and Maritimibacter alkaliphilus HTCC2654T, the type strains of two marine Roseobacter genera.</title>
        <authorList>
            <person name="Thrash J.C."/>
            <person name="Cho J.C."/>
            <person name="Ferriera S."/>
            <person name="Johnson J."/>
            <person name="Vergin K.L."/>
            <person name="Giovannoni S.J."/>
        </authorList>
    </citation>
    <scope>NUCLEOTIDE SEQUENCE [LARGE SCALE GENOMIC DNA]</scope>
    <source>
        <strain evidence="2 3">HTCC2654</strain>
    </source>
</reference>
<evidence type="ECO:0000313" key="3">
    <source>
        <dbReference type="Proteomes" id="UP000002931"/>
    </source>
</evidence>
<feature type="domain" description="N-acetyltransferase" evidence="1">
    <location>
        <begin position="41"/>
        <end position="191"/>
    </location>
</feature>
<dbReference type="GO" id="GO:0016747">
    <property type="term" value="F:acyltransferase activity, transferring groups other than amino-acyl groups"/>
    <property type="evidence" value="ECO:0007669"/>
    <property type="project" value="InterPro"/>
</dbReference>
<gene>
    <name evidence="2" type="ORF">RB2654_18763</name>
</gene>
<dbReference type="InterPro" id="IPR016181">
    <property type="entry name" value="Acyl_CoA_acyltransferase"/>
</dbReference>
<dbReference type="Proteomes" id="UP000002931">
    <property type="component" value="Unassembled WGS sequence"/>
</dbReference>
<dbReference type="InterPro" id="IPR000182">
    <property type="entry name" value="GNAT_dom"/>
</dbReference>
<comment type="caution">
    <text evidence="2">The sequence shown here is derived from an EMBL/GenBank/DDBJ whole genome shotgun (WGS) entry which is preliminary data.</text>
</comment>
<dbReference type="PANTHER" id="PTHR43792:SF1">
    <property type="entry name" value="N-ACETYLTRANSFERASE DOMAIN-CONTAINING PROTEIN"/>
    <property type="match status" value="1"/>
</dbReference>
<evidence type="ECO:0000259" key="1">
    <source>
        <dbReference type="PROSITE" id="PS51186"/>
    </source>
</evidence>
<dbReference type="InterPro" id="IPR051531">
    <property type="entry name" value="N-acetyltransferase"/>
</dbReference>